<dbReference type="STRING" id="35608.A0A2U1QN99"/>
<dbReference type="Proteomes" id="UP000245207">
    <property type="component" value="Unassembled WGS sequence"/>
</dbReference>
<keyword evidence="2" id="KW-1185">Reference proteome</keyword>
<evidence type="ECO:0000313" key="1">
    <source>
        <dbReference type="EMBL" id="PWA99484.1"/>
    </source>
</evidence>
<dbReference type="PANTHER" id="PTHR11439:SF470">
    <property type="entry name" value="CYSTEINE-RICH RLK (RECEPTOR-LIKE PROTEIN KINASE) 8"/>
    <property type="match status" value="1"/>
</dbReference>
<proteinExistence type="predicted"/>
<sequence length="84" mass="9590">MYRKLVGKLIYLTTTRPDLSFAAQALGQFSHQPRTTNMEALYRVLTYIKLCPGKGLHFQRTIASVYLSTVIVIGHLVPYPKDMF</sequence>
<gene>
    <name evidence="1" type="ORF">CTI12_AA007540</name>
</gene>
<dbReference type="PANTHER" id="PTHR11439">
    <property type="entry name" value="GAG-POL-RELATED RETROTRANSPOSON"/>
    <property type="match status" value="1"/>
</dbReference>
<dbReference type="OrthoDB" id="1702866at2759"/>
<dbReference type="AlphaFoldDB" id="A0A2U1QN99"/>
<protein>
    <submittedName>
        <fullName evidence="1">Uncharacterized protein</fullName>
    </submittedName>
</protein>
<evidence type="ECO:0000313" key="2">
    <source>
        <dbReference type="Proteomes" id="UP000245207"/>
    </source>
</evidence>
<name>A0A2U1QN99_ARTAN</name>
<accession>A0A2U1QN99</accession>
<comment type="caution">
    <text evidence="1">The sequence shown here is derived from an EMBL/GenBank/DDBJ whole genome shotgun (WGS) entry which is preliminary data.</text>
</comment>
<dbReference type="EMBL" id="PKPP01000018">
    <property type="protein sequence ID" value="PWA99484.1"/>
    <property type="molecule type" value="Genomic_DNA"/>
</dbReference>
<organism evidence="1 2">
    <name type="scientific">Artemisia annua</name>
    <name type="common">Sweet wormwood</name>
    <dbReference type="NCBI Taxonomy" id="35608"/>
    <lineage>
        <taxon>Eukaryota</taxon>
        <taxon>Viridiplantae</taxon>
        <taxon>Streptophyta</taxon>
        <taxon>Embryophyta</taxon>
        <taxon>Tracheophyta</taxon>
        <taxon>Spermatophyta</taxon>
        <taxon>Magnoliopsida</taxon>
        <taxon>eudicotyledons</taxon>
        <taxon>Gunneridae</taxon>
        <taxon>Pentapetalae</taxon>
        <taxon>asterids</taxon>
        <taxon>campanulids</taxon>
        <taxon>Asterales</taxon>
        <taxon>Asteraceae</taxon>
        <taxon>Asteroideae</taxon>
        <taxon>Anthemideae</taxon>
        <taxon>Artemisiinae</taxon>
        <taxon>Artemisia</taxon>
    </lineage>
</organism>
<reference evidence="1 2" key="1">
    <citation type="journal article" date="2018" name="Mol. Plant">
        <title>The genome of Artemisia annua provides insight into the evolution of Asteraceae family and artemisinin biosynthesis.</title>
        <authorList>
            <person name="Shen Q."/>
            <person name="Zhang L."/>
            <person name="Liao Z."/>
            <person name="Wang S."/>
            <person name="Yan T."/>
            <person name="Shi P."/>
            <person name="Liu M."/>
            <person name="Fu X."/>
            <person name="Pan Q."/>
            <person name="Wang Y."/>
            <person name="Lv Z."/>
            <person name="Lu X."/>
            <person name="Zhang F."/>
            <person name="Jiang W."/>
            <person name="Ma Y."/>
            <person name="Chen M."/>
            <person name="Hao X."/>
            <person name="Li L."/>
            <person name="Tang Y."/>
            <person name="Lv G."/>
            <person name="Zhou Y."/>
            <person name="Sun X."/>
            <person name="Brodelius P.E."/>
            <person name="Rose J.K.C."/>
            <person name="Tang K."/>
        </authorList>
    </citation>
    <scope>NUCLEOTIDE SEQUENCE [LARGE SCALE GENOMIC DNA]</scope>
    <source>
        <strain evidence="2">cv. Huhao1</strain>
        <tissue evidence="1">Leaf</tissue>
    </source>
</reference>